<evidence type="ECO:0000256" key="10">
    <source>
        <dbReference type="ARBA" id="ARBA00023224"/>
    </source>
</evidence>
<dbReference type="InterPro" id="IPR017452">
    <property type="entry name" value="GPCR_Rhodpsn_7TM"/>
</dbReference>
<dbReference type="PANTHER" id="PTHR48018">
    <property type="entry name" value="OLFACTORY RECEPTOR"/>
    <property type="match status" value="1"/>
</dbReference>
<feature type="transmembrane region" description="Helical" evidence="12">
    <location>
        <begin position="238"/>
        <end position="260"/>
    </location>
</feature>
<dbReference type="PROSITE" id="PS50262">
    <property type="entry name" value="G_PROTEIN_RECEP_F1_2"/>
    <property type="match status" value="1"/>
</dbReference>
<dbReference type="Gene3D" id="1.20.1070.10">
    <property type="entry name" value="Rhodopsin 7-helix transmembrane proteins"/>
    <property type="match status" value="1"/>
</dbReference>
<dbReference type="GO" id="GO:0004930">
    <property type="term" value="F:G protein-coupled receptor activity"/>
    <property type="evidence" value="ECO:0007669"/>
    <property type="project" value="UniProtKB-KW"/>
</dbReference>
<organism evidence="15 16">
    <name type="scientific">Phascolarctos cinereus</name>
    <name type="common">Koala</name>
    <dbReference type="NCBI Taxonomy" id="38626"/>
    <lineage>
        <taxon>Eukaryota</taxon>
        <taxon>Metazoa</taxon>
        <taxon>Chordata</taxon>
        <taxon>Craniata</taxon>
        <taxon>Vertebrata</taxon>
        <taxon>Euteleostomi</taxon>
        <taxon>Mammalia</taxon>
        <taxon>Metatheria</taxon>
        <taxon>Diprotodontia</taxon>
        <taxon>Phascolarctidae</taxon>
        <taxon>Phascolarctos</taxon>
    </lineage>
</organism>
<dbReference type="FunFam" id="1.20.1070.10:FF:000003">
    <property type="entry name" value="Olfactory receptor"/>
    <property type="match status" value="1"/>
</dbReference>
<protein>
    <recommendedName>
        <fullName evidence="12">Olfactory receptor</fullName>
    </recommendedName>
</protein>
<keyword evidence="10 11" id="KW-0807">Transducer</keyword>
<dbReference type="InterPro" id="IPR000725">
    <property type="entry name" value="Olfact_rcpt"/>
</dbReference>
<evidence type="ECO:0000256" key="9">
    <source>
        <dbReference type="ARBA" id="ARBA00023180"/>
    </source>
</evidence>
<evidence type="ECO:0000256" key="7">
    <source>
        <dbReference type="ARBA" id="ARBA00023136"/>
    </source>
</evidence>
<dbReference type="SUPFAM" id="SSF81321">
    <property type="entry name" value="Family A G protein-coupled receptor-like"/>
    <property type="match status" value="1"/>
</dbReference>
<comment type="subcellular location">
    <subcellularLocation>
        <location evidence="1 12">Cell membrane</location>
        <topology evidence="1 12">Multi-pass membrane protein</topology>
    </subcellularLocation>
</comment>
<evidence type="ECO:0000259" key="14">
    <source>
        <dbReference type="PROSITE" id="PS50262"/>
    </source>
</evidence>
<feature type="transmembrane region" description="Helical" evidence="12">
    <location>
        <begin position="99"/>
        <end position="121"/>
    </location>
</feature>
<dbReference type="PRINTS" id="PR00237">
    <property type="entry name" value="GPCRRHODOPSN"/>
</dbReference>
<dbReference type="PRINTS" id="PR00245">
    <property type="entry name" value="OLFACTORYR"/>
</dbReference>
<proteinExistence type="inferred from homology"/>
<evidence type="ECO:0000256" key="11">
    <source>
        <dbReference type="RuleBase" id="RU000688"/>
    </source>
</evidence>
<keyword evidence="8 11" id="KW-0675">Receptor</keyword>
<keyword evidence="15" id="KW-1185">Reference proteome</keyword>
<name>A0A6P5J9K3_PHACI</name>
<evidence type="ECO:0000256" key="1">
    <source>
        <dbReference type="ARBA" id="ARBA00004651"/>
    </source>
</evidence>
<feature type="transmembrane region" description="Helical" evidence="12">
    <location>
        <begin position="61"/>
        <end position="79"/>
    </location>
</feature>
<keyword evidence="12" id="KW-0716">Sensory transduction</keyword>
<comment type="similarity">
    <text evidence="2 11">Belongs to the G-protein coupled receptor 1 family.</text>
</comment>
<dbReference type="Proteomes" id="UP000515140">
    <property type="component" value="Unplaced"/>
</dbReference>
<dbReference type="GO" id="GO:0004984">
    <property type="term" value="F:olfactory receptor activity"/>
    <property type="evidence" value="ECO:0007669"/>
    <property type="project" value="InterPro"/>
</dbReference>
<evidence type="ECO:0000256" key="8">
    <source>
        <dbReference type="ARBA" id="ARBA00023170"/>
    </source>
</evidence>
<evidence type="ECO:0000256" key="6">
    <source>
        <dbReference type="ARBA" id="ARBA00023040"/>
    </source>
</evidence>
<dbReference type="AlphaFoldDB" id="A0A6P5J9K3"/>
<keyword evidence="4 11" id="KW-0812">Transmembrane</keyword>
<keyword evidence="5 12" id="KW-1133">Transmembrane helix</keyword>
<gene>
    <name evidence="16" type="primary">LOC110199530</name>
</gene>
<reference evidence="16" key="1">
    <citation type="submission" date="2025-08" db="UniProtKB">
        <authorList>
            <consortium name="RefSeq"/>
        </authorList>
    </citation>
    <scope>IDENTIFICATION</scope>
    <source>
        <tissue evidence="16">Spleen</tissue>
    </source>
</reference>
<evidence type="ECO:0000313" key="15">
    <source>
        <dbReference type="Proteomes" id="UP000515140"/>
    </source>
</evidence>
<feature type="transmembrane region" description="Helical" evidence="12">
    <location>
        <begin position="26"/>
        <end position="49"/>
    </location>
</feature>
<evidence type="ECO:0000256" key="5">
    <source>
        <dbReference type="ARBA" id="ARBA00022989"/>
    </source>
</evidence>
<dbReference type="FunFam" id="1.10.1220.70:FF:000001">
    <property type="entry name" value="Olfactory receptor"/>
    <property type="match status" value="1"/>
</dbReference>
<dbReference type="Pfam" id="PF13853">
    <property type="entry name" value="7tm_4"/>
    <property type="match status" value="1"/>
</dbReference>
<keyword evidence="3 12" id="KW-1003">Cell membrane</keyword>
<feature type="domain" description="G-protein coupled receptors family 1 profile" evidence="14">
    <location>
        <begin position="42"/>
        <end position="291"/>
    </location>
</feature>
<evidence type="ECO:0000256" key="2">
    <source>
        <dbReference type="ARBA" id="ARBA00010663"/>
    </source>
</evidence>
<feature type="transmembrane region" description="Helical" evidence="12">
    <location>
        <begin position="199"/>
        <end position="226"/>
    </location>
</feature>
<dbReference type="GeneID" id="110199530"/>
<feature type="transmembrane region" description="Helical" evidence="12">
    <location>
        <begin position="272"/>
        <end position="293"/>
    </location>
</feature>
<keyword evidence="12" id="KW-0552">Olfaction</keyword>
<keyword evidence="6 11" id="KW-0297">G-protein coupled receptor</keyword>
<dbReference type="RefSeq" id="XP_020830068.1">
    <property type="nucleotide sequence ID" value="XM_020974409.1"/>
</dbReference>
<keyword evidence="9" id="KW-0325">Glycoprotein</keyword>
<dbReference type="InterPro" id="IPR000276">
    <property type="entry name" value="GPCR_Rhodpsn"/>
</dbReference>
<dbReference type="KEGG" id="pcw:110199530"/>
<dbReference type="InParanoid" id="A0A6P5J9K3"/>
<dbReference type="PROSITE" id="PS00237">
    <property type="entry name" value="G_PROTEIN_RECEP_F1_1"/>
    <property type="match status" value="1"/>
</dbReference>
<dbReference type="GO" id="GO:0005886">
    <property type="term" value="C:plasma membrane"/>
    <property type="evidence" value="ECO:0007669"/>
    <property type="project" value="UniProtKB-SubCell"/>
</dbReference>
<sequence>MTNAARNESDVIFILLGFSDYPELQFPLFLVFLVIYIITVAGNLGIIMIIRINPKLHTPMYLFLSHLSFIDFCYSTVITPKLLQILLVEDRSISFAPCITQYSFAVLCVVTEAFLLAVMAYDRFVAICNPLLYIVVMSQKRCALLLTAVYTWGIFSSSIFIYSLLTRSYFGINIINNLLCEYSAIVSVSISDNHVMETIFFILANFNTFSTLTIVLTSYLFIFVTILKIHSTSGRYKAFSTCASHLTGVTIFFGTILFLYCVPSSKSSWLLVRISTVFPTVVIPMLNPLIYSLRNKDVKETVRNLMELPVKCLGKQSPHAPDNTQESRPSPCAAAASGNVPYAEIRAIDNS</sequence>
<evidence type="ECO:0000256" key="4">
    <source>
        <dbReference type="ARBA" id="ARBA00022692"/>
    </source>
</evidence>
<feature type="transmembrane region" description="Helical" evidence="12">
    <location>
        <begin position="142"/>
        <end position="165"/>
    </location>
</feature>
<accession>A0A6P5J9K3</accession>
<evidence type="ECO:0000313" key="16">
    <source>
        <dbReference type="RefSeq" id="XP_020830068.1"/>
    </source>
</evidence>
<evidence type="ECO:0000256" key="12">
    <source>
        <dbReference type="RuleBase" id="RU363047"/>
    </source>
</evidence>
<evidence type="ECO:0000256" key="13">
    <source>
        <dbReference type="SAM" id="MobiDB-lite"/>
    </source>
</evidence>
<evidence type="ECO:0000256" key="3">
    <source>
        <dbReference type="ARBA" id="ARBA00022475"/>
    </source>
</evidence>
<keyword evidence="7 12" id="KW-0472">Membrane</keyword>
<feature type="region of interest" description="Disordered" evidence="13">
    <location>
        <begin position="316"/>
        <end position="336"/>
    </location>
</feature>